<evidence type="ECO:0000256" key="1">
    <source>
        <dbReference type="ARBA" id="ARBA00001946"/>
    </source>
</evidence>
<keyword evidence="7" id="KW-0479">Metal-binding</keyword>
<evidence type="ECO:0000256" key="9">
    <source>
        <dbReference type="ARBA" id="ARBA00022833"/>
    </source>
</evidence>
<dbReference type="InterPro" id="IPR006549">
    <property type="entry name" value="HAD-SF_hydro_IIIA"/>
</dbReference>
<evidence type="ECO:0000256" key="8">
    <source>
        <dbReference type="ARBA" id="ARBA00022801"/>
    </source>
</evidence>
<protein>
    <recommendedName>
        <fullName evidence="12">D,D-heptose 1,7-bisphosphate phosphatase</fullName>
    </recommendedName>
</protein>
<comment type="subunit">
    <text evidence="5">Monomer.</text>
</comment>
<evidence type="ECO:0000256" key="3">
    <source>
        <dbReference type="ARBA" id="ARBA00004496"/>
    </source>
</evidence>
<dbReference type="AlphaFoldDB" id="A0A0F9F065"/>
<dbReference type="Pfam" id="PF13242">
    <property type="entry name" value="Hydrolase_like"/>
    <property type="match status" value="1"/>
</dbReference>
<dbReference type="NCBIfam" id="NF006506">
    <property type="entry name" value="PRK08942.1"/>
    <property type="match status" value="1"/>
</dbReference>
<comment type="cofactor">
    <cofactor evidence="2">
        <name>Zn(2+)</name>
        <dbReference type="ChEBI" id="CHEBI:29105"/>
    </cofactor>
</comment>
<keyword evidence="10" id="KW-0460">Magnesium</keyword>
<dbReference type="NCBIfam" id="TIGR01656">
    <property type="entry name" value="Histidinol-ppas"/>
    <property type="match status" value="1"/>
</dbReference>
<comment type="subcellular location">
    <subcellularLocation>
        <location evidence="3">Cytoplasm</location>
    </subcellularLocation>
</comment>
<dbReference type="GO" id="GO:0016791">
    <property type="term" value="F:phosphatase activity"/>
    <property type="evidence" value="ECO:0007669"/>
    <property type="project" value="InterPro"/>
</dbReference>
<comment type="similarity">
    <text evidence="4">Belongs to the GmhB family.</text>
</comment>
<evidence type="ECO:0000256" key="4">
    <source>
        <dbReference type="ARBA" id="ARBA00005628"/>
    </source>
</evidence>
<comment type="caution">
    <text evidence="13">The sequence shown here is derived from an EMBL/GenBank/DDBJ whole genome shotgun (WGS) entry which is preliminary data.</text>
</comment>
<dbReference type="InterPro" id="IPR004446">
    <property type="entry name" value="Heptose_bisP_phosphatase"/>
</dbReference>
<dbReference type="GO" id="GO:0046872">
    <property type="term" value="F:metal ion binding"/>
    <property type="evidence" value="ECO:0007669"/>
    <property type="project" value="UniProtKB-KW"/>
</dbReference>
<gene>
    <name evidence="13" type="ORF">LCGC14_2365400</name>
</gene>
<evidence type="ECO:0000256" key="5">
    <source>
        <dbReference type="ARBA" id="ARBA00011245"/>
    </source>
</evidence>
<dbReference type="Gene3D" id="3.40.50.1000">
    <property type="entry name" value="HAD superfamily/HAD-like"/>
    <property type="match status" value="1"/>
</dbReference>
<proteinExistence type="inferred from homology"/>
<evidence type="ECO:0000256" key="2">
    <source>
        <dbReference type="ARBA" id="ARBA00001947"/>
    </source>
</evidence>
<evidence type="ECO:0000313" key="13">
    <source>
        <dbReference type="EMBL" id="KKL44467.1"/>
    </source>
</evidence>
<dbReference type="PANTHER" id="PTHR42891">
    <property type="entry name" value="D-GLYCERO-BETA-D-MANNO-HEPTOSE-1,7-BISPHOSPHATE 7-PHOSPHATASE"/>
    <property type="match status" value="1"/>
</dbReference>
<keyword evidence="8" id="KW-0378">Hydrolase</keyword>
<organism evidence="13">
    <name type="scientific">marine sediment metagenome</name>
    <dbReference type="NCBI Taxonomy" id="412755"/>
    <lineage>
        <taxon>unclassified sequences</taxon>
        <taxon>metagenomes</taxon>
        <taxon>ecological metagenomes</taxon>
    </lineage>
</organism>
<name>A0A0F9F065_9ZZZZ</name>
<accession>A0A0F9F065</accession>
<dbReference type="InterPro" id="IPR006543">
    <property type="entry name" value="Histidinol-phos"/>
</dbReference>
<dbReference type="InterPro" id="IPR023214">
    <property type="entry name" value="HAD_sf"/>
</dbReference>
<dbReference type="PANTHER" id="PTHR42891:SF1">
    <property type="entry name" value="D-GLYCERO-BETA-D-MANNO-HEPTOSE-1,7-BISPHOSPHATE 7-PHOSPHATASE"/>
    <property type="match status" value="1"/>
</dbReference>
<dbReference type="CDD" id="cd07503">
    <property type="entry name" value="HAD_HisB-N"/>
    <property type="match status" value="1"/>
</dbReference>
<evidence type="ECO:0000256" key="11">
    <source>
        <dbReference type="ARBA" id="ARBA00023277"/>
    </source>
</evidence>
<dbReference type="GO" id="GO:0005737">
    <property type="term" value="C:cytoplasm"/>
    <property type="evidence" value="ECO:0007669"/>
    <property type="project" value="UniProtKB-SubCell"/>
</dbReference>
<keyword evidence="11" id="KW-0119">Carbohydrate metabolism</keyword>
<comment type="cofactor">
    <cofactor evidence="1">
        <name>Mg(2+)</name>
        <dbReference type="ChEBI" id="CHEBI:18420"/>
    </cofactor>
</comment>
<dbReference type="GO" id="GO:0005975">
    <property type="term" value="P:carbohydrate metabolic process"/>
    <property type="evidence" value="ECO:0007669"/>
    <property type="project" value="InterPro"/>
</dbReference>
<keyword evidence="6" id="KW-0963">Cytoplasm</keyword>
<dbReference type="SUPFAM" id="SSF56784">
    <property type="entry name" value="HAD-like"/>
    <property type="match status" value="1"/>
</dbReference>
<dbReference type="PIRSF" id="PIRSF004682">
    <property type="entry name" value="GmhB"/>
    <property type="match status" value="1"/>
</dbReference>
<evidence type="ECO:0000256" key="7">
    <source>
        <dbReference type="ARBA" id="ARBA00022723"/>
    </source>
</evidence>
<reference evidence="13" key="1">
    <citation type="journal article" date="2015" name="Nature">
        <title>Complex archaea that bridge the gap between prokaryotes and eukaryotes.</title>
        <authorList>
            <person name="Spang A."/>
            <person name="Saw J.H."/>
            <person name="Jorgensen S.L."/>
            <person name="Zaremba-Niedzwiedzka K."/>
            <person name="Martijn J."/>
            <person name="Lind A.E."/>
            <person name="van Eijk R."/>
            <person name="Schleper C."/>
            <person name="Guy L."/>
            <person name="Ettema T.J."/>
        </authorList>
    </citation>
    <scope>NUCLEOTIDE SEQUENCE</scope>
</reference>
<keyword evidence="9" id="KW-0862">Zinc</keyword>
<evidence type="ECO:0000256" key="10">
    <source>
        <dbReference type="ARBA" id="ARBA00022842"/>
    </source>
</evidence>
<dbReference type="FunFam" id="3.40.50.1000:FF:000168">
    <property type="entry name" value="D,D-heptose 1,7-bisphosphate phosphatase"/>
    <property type="match status" value="1"/>
</dbReference>
<evidence type="ECO:0000256" key="12">
    <source>
        <dbReference type="ARBA" id="ARBA00031828"/>
    </source>
</evidence>
<dbReference type="NCBIfam" id="TIGR01662">
    <property type="entry name" value="HAD-SF-IIIA"/>
    <property type="match status" value="1"/>
</dbReference>
<dbReference type="EMBL" id="LAZR01034749">
    <property type="protein sequence ID" value="KKL44467.1"/>
    <property type="molecule type" value="Genomic_DNA"/>
</dbReference>
<sequence>MALIILDRDGVINHDSDDFIKSPAEWKPIEGSLEAIARLNYAGYRVIVITNQPGITRGLLDVETLNHIHSKMSRMLAQVGGKIEAILFCPHGPEDECLCRKPQDGSFSELSHRLRITLKDVPAVGDSLRDITAAQSAGATPILVRTGKGAKLLEKGIPKGVAVYDDLAAVVDALLDPII</sequence>
<evidence type="ECO:0000256" key="6">
    <source>
        <dbReference type="ARBA" id="ARBA00022490"/>
    </source>
</evidence>
<dbReference type="InterPro" id="IPR036412">
    <property type="entry name" value="HAD-like_sf"/>
</dbReference>